<dbReference type="PANTHER" id="PTHR12428">
    <property type="entry name" value="OXA1"/>
    <property type="match status" value="1"/>
</dbReference>
<name>A0AAD4P0C8_PERFH</name>
<dbReference type="AlphaFoldDB" id="A0AAD4P0C8"/>
<reference evidence="7 8" key="1">
    <citation type="journal article" date="2021" name="Nat. Commun.">
        <title>Incipient diploidization of the medicinal plant Perilla within 10,000 years.</title>
        <authorList>
            <person name="Zhang Y."/>
            <person name="Shen Q."/>
            <person name="Leng L."/>
            <person name="Zhang D."/>
            <person name="Chen S."/>
            <person name="Shi Y."/>
            <person name="Ning Z."/>
            <person name="Chen S."/>
        </authorList>
    </citation>
    <scope>NUCLEOTIDE SEQUENCE [LARGE SCALE GENOMIC DNA]</scope>
    <source>
        <strain evidence="8">cv. PC099</strain>
    </source>
</reference>
<evidence type="ECO:0000256" key="1">
    <source>
        <dbReference type="ARBA" id="ARBA00004141"/>
    </source>
</evidence>
<evidence type="ECO:0000256" key="5">
    <source>
        <dbReference type="ARBA" id="ARBA00023136"/>
    </source>
</evidence>
<evidence type="ECO:0000256" key="2">
    <source>
        <dbReference type="ARBA" id="ARBA00010583"/>
    </source>
</evidence>
<dbReference type="Proteomes" id="UP001190926">
    <property type="component" value="Unassembled WGS sequence"/>
</dbReference>
<dbReference type="GO" id="GO:0032979">
    <property type="term" value="P:protein insertion into mitochondrial inner membrane from matrix"/>
    <property type="evidence" value="ECO:0007669"/>
    <property type="project" value="TreeGrafter"/>
</dbReference>
<protein>
    <submittedName>
        <fullName evidence="7">Uncharacterized protein</fullName>
    </submittedName>
</protein>
<proteinExistence type="inferred from homology"/>
<evidence type="ECO:0000256" key="4">
    <source>
        <dbReference type="ARBA" id="ARBA00022989"/>
    </source>
</evidence>
<accession>A0AAD4P0C8</accession>
<feature type="transmembrane region" description="Helical" evidence="6">
    <location>
        <begin position="186"/>
        <end position="206"/>
    </location>
</feature>
<comment type="caution">
    <text evidence="7">The sequence shown here is derived from an EMBL/GenBank/DDBJ whole genome shotgun (WGS) entry which is preliminary data.</text>
</comment>
<keyword evidence="3 6" id="KW-0812">Transmembrane</keyword>
<evidence type="ECO:0000256" key="3">
    <source>
        <dbReference type="ARBA" id="ARBA00022692"/>
    </source>
</evidence>
<dbReference type="GO" id="GO:0005743">
    <property type="term" value="C:mitochondrial inner membrane"/>
    <property type="evidence" value="ECO:0007669"/>
    <property type="project" value="TreeGrafter"/>
</dbReference>
<comment type="subcellular location">
    <subcellularLocation>
        <location evidence="1">Membrane</location>
        <topology evidence="1">Multi-pass membrane protein</topology>
    </subcellularLocation>
</comment>
<keyword evidence="5 6" id="KW-0472">Membrane</keyword>
<feature type="transmembrane region" description="Helical" evidence="6">
    <location>
        <begin position="231"/>
        <end position="247"/>
    </location>
</feature>
<organism evidence="7 8">
    <name type="scientific">Perilla frutescens var. hirtella</name>
    <name type="common">Perilla citriodora</name>
    <name type="synonym">Perilla setoyensis</name>
    <dbReference type="NCBI Taxonomy" id="608512"/>
    <lineage>
        <taxon>Eukaryota</taxon>
        <taxon>Viridiplantae</taxon>
        <taxon>Streptophyta</taxon>
        <taxon>Embryophyta</taxon>
        <taxon>Tracheophyta</taxon>
        <taxon>Spermatophyta</taxon>
        <taxon>Magnoliopsida</taxon>
        <taxon>eudicotyledons</taxon>
        <taxon>Gunneridae</taxon>
        <taxon>Pentapetalae</taxon>
        <taxon>asterids</taxon>
        <taxon>lamiids</taxon>
        <taxon>Lamiales</taxon>
        <taxon>Lamiaceae</taxon>
        <taxon>Nepetoideae</taxon>
        <taxon>Elsholtzieae</taxon>
        <taxon>Perilla</taxon>
    </lineage>
</organism>
<keyword evidence="8" id="KW-1185">Reference proteome</keyword>
<evidence type="ECO:0000256" key="6">
    <source>
        <dbReference type="SAM" id="Phobius"/>
    </source>
</evidence>
<evidence type="ECO:0000313" key="7">
    <source>
        <dbReference type="EMBL" id="KAH6821516.1"/>
    </source>
</evidence>
<dbReference type="GO" id="GO:0032977">
    <property type="term" value="F:membrane insertase activity"/>
    <property type="evidence" value="ECO:0007669"/>
    <property type="project" value="InterPro"/>
</dbReference>
<dbReference type="InterPro" id="IPR001708">
    <property type="entry name" value="YidC/ALB3/OXA1/COX18"/>
</dbReference>
<gene>
    <name evidence="7" type="ORF">C2S53_018582</name>
</gene>
<dbReference type="EMBL" id="SDAM02002078">
    <property type="protein sequence ID" value="KAH6821516.1"/>
    <property type="molecule type" value="Genomic_DNA"/>
</dbReference>
<keyword evidence="4 6" id="KW-1133">Transmembrane helix</keyword>
<comment type="similarity">
    <text evidence="2">Belongs to the OXA1/ALB3/YidC (TC 2.A.9.2) family.</text>
</comment>
<dbReference type="PANTHER" id="PTHR12428:SF34">
    <property type="entry name" value="MITOCHONDRIAL INNER MEMBRANE PROTEIN OXA1-LIKE"/>
    <property type="match status" value="1"/>
</dbReference>
<sequence length="258" mass="29258">MAFRRSVTARAKFFYQQQQRVAVPLSHIDRHDNDDRRRQNYLWLRDNISGSSNLFRDRRFSIPAAYAPVFVRNMSSRGEAIGTEIMNHEAADLLGENAIEAVVAPVANEVAAAATATGFSPVDAVQHSIDYLHSFTGMNWWASIAVATILIRTILLPLEILQMKTISKFDDVTARKRKLCDKSYRNLVFTRYVAVIPLGDFIIALFNMTSEVASFKDEGAFWFTDLTTPDAMHILPILTAFTFWRAMEIFPVRISSKT</sequence>
<evidence type="ECO:0000313" key="8">
    <source>
        <dbReference type="Proteomes" id="UP001190926"/>
    </source>
</evidence>